<proteinExistence type="predicted"/>
<reference evidence="2 3" key="1">
    <citation type="journal article" date="2016" name="Nat. Commun.">
        <title>Thousands of microbial genomes shed light on interconnected biogeochemical processes in an aquifer system.</title>
        <authorList>
            <person name="Anantharaman K."/>
            <person name="Brown C.T."/>
            <person name="Hug L.A."/>
            <person name="Sharon I."/>
            <person name="Castelle C.J."/>
            <person name="Probst A.J."/>
            <person name="Thomas B.C."/>
            <person name="Singh A."/>
            <person name="Wilkins M.J."/>
            <person name="Karaoz U."/>
            <person name="Brodie E.L."/>
            <person name="Williams K.H."/>
            <person name="Hubbard S.S."/>
            <person name="Banfield J.F."/>
        </authorList>
    </citation>
    <scope>NUCLEOTIDE SEQUENCE [LARGE SCALE GENOMIC DNA]</scope>
</reference>
<keyword evidence="1" id="KW-1133">Transmembrane helix</keyword>
<keyword evidence="1" id="KW-0812">Transmembrane</keyword>
<organism evidence="2 3">
    <name type="scientific">Candidatus Nomurabacteria bacterium RIFCSPLOWO2_01_FULL_46_18</name>
    <dbReference type="NCBI Taxonomy" id="1801783"/>
    <lineage>
        <taxon>Bacteria</taxon>
        <taxon>Candidatus Nomuraibacteriota</taxon>
    </lineage>
</organism>
<comment type="caution">
    <text evidence="2">The sequence shown here is derived from an EMBL/GenBank/DDBJ whole genome shotgun (WGS) entry which is preliminary data.</text>
</comment>
<dbReference type="Proteomes" id="UP000179381">
    <property type="component" value="Unassembled WGS sequence"/>
</dbReference>
<dbReference type="EMBL" id="MFVH01000019">
    <property type="protein sequence ID" value="OGI91920.1"/>
    <property type="molecule type" value="Genomic_DNA"/>
</dbReference>
<sequence>MSKNNFVSIAAFIFLLVGVLHALRLLNGWGVQMGNTVIPMWISWPALVVAAFLTWQGFRLARSS</sequence>
<gene>
    <name evidence="2" type="ORF">A2933_01555</name>
</gene>
<protein>
    <recommendedName>
        <fullName evidence="4">DUF5668 domain-containing protein</fullName>
    </recommendedName>
</protein>
<evidence type="ECO:0000256" key="1">
    <source>
        <dbReference type="SAM" id="Phobius"/>
    </source>
</evidence>
<evidence type="ECO:0000313" key="2">
    <source>
        <dbReference type="EMBL" id="OGI91920.1"/>
    </source>
</evidence>
<dbReference type="AlphaFoldDB" id="A0A1F6XCK0"/>
<name>A0A1F6XCK0_9BACT</name>
<evidence type="ECO:0000313" key="3">
    <source>
        <dbReference type="Proteomes" id="UP000179381"/>
    </source>
</evidence>
<feature type="transmembrane region" description="Helical" evidence="1">
    <location>
        <begin position="38"/>
        <end position="58"/>
    </location>
</feature>
<evidence type="ECO:0008006" key="4">
    <source>
        <dbReference type="Google" id="ProtNLM"/>
    </source>
</evidence>
<accession>A0A1F6XCK0</accession>
<keyword evidence="1" id="KW-0472">Membrane</keyword>